<dbReference type="EMBL" id="BJZU01000188">
    <property type="protein sequence ID" value="GEP07808.1"/>
    <property type="molecule type" value="Genomic_DNA"/>
</dbReference>
<dbReference type="EMBL" id="BSPK01000047">
    <property type="protein sequence ID" value="GLS64594.1"/>
    <property type="molecule type" value="Genomic_DNA"/>
</dbReference>
<reference evidence="2" key="1">
    <citation type="journal article" date="2014" name="Int. J. Syst. Evol. Microbiol.">
        <title>Complete genome of a new Firmicutes species belonging to the dominant human colonic microbiota ('Ruminococcus bicirculans') reveals two chromosomes and a selective capacity to utilize plant glucans.</title>
        <authorList>
            <consortium name="NISC Comparative Sequencing Program"/>
            <person name="Wegmann U."/>
            <person name="Louis P."/>
            <person name="Goesmann A."/>
            <person name="Henrissat B."/>
            <person name="Duncan S.H."/>
            <person name="Flint H.J."/>
        </authorList>
    </citation>
    <scope>NUCLEOTIDE SEQUENCE</scope>
    <source>
        <strain evidence="2">NBRC 107715</strain>
    </source>
</reference>
<reference evidence="2" key="4">
    <citation type="submission" date="2023-01" db="EMBL/GenBank/DDBJ databases">
        <title>Draft genome sequence of Methylobacterium oxalidis strain NBRC 107715.</title>
        <authorList>
            <person name="Sun Q."/>
            <person name="Mori K."/>
        </authorList>
    </citation>
    <scope>NUCLEOTIDE SEQUENCE</scope>
    <source>
        <strain evidence="2">NBRC 107715</strain>
    </source>
</reference>
<gene>
    <name evidence="2" type="ORF">GCM10007888_29750</name>
    <name evidence="1" type="ORF">MOX02_58460</name>
</gene>
<reference evidence="4" key="2">
    <citation type="journal article" date="2019" name="Int. J. Syst. Evol. Microbiol.">
        <title>The Global Catalogue of Microorganisms (GCM) 10K type strain sequencing project: providing services to taxonomists for standard genome sequencing and annotation.</title>
        <authorList>
            <consortium name="The Broad Institute Genomics Platform"/>
            <consortium name="The Broad Institute Genome Sequencing Center for Infectious Disease"/>
            <person name="Wu L."/>
            <person name="Ma J."/>
        </authorList>
    </citation>
    <scope>NUCLEOTIDE SEQUENCE [LARGE SCALE GENOMIC DNA]</scope>
    <source>
        <strain evidence="4">NBRC 107715</strain>
    </source>
</reference>
<evidence type="ECO:0000313" key="4">
    <source>
        <dbReference type="Proteomes" id="UP001156856"/>
    </source>
</evidence>
<accession>A0A512JCX5</accession>
<sequence length="87" mass="9588">MPASLADIGSVAARTQSELHTGNCQSAIARQTFVRSRADLECSKRELPMPWFYFHLRTPAGLDCDDIGLELAGARQPTSTPAKRSRR</sequence>
<evidence type="ECO:0000313" key="1">
    <source>
        <dbReference type="EMBL" id="GEP07808.1"/>
    </source>
</evidence>
<dbReference type="AlphaFoldDB" id="A0A512JCX5"/>
<name>A0A512JCX5_9HYPH</name>
<evidence type="ECO:0000313" key="3">
    <source>
        <dbReference type="Proteomes" id="UP000321960"/>
    </source>
</evidence>
<organism evidence="1 3">
    <name type="scientific">Methylobacterium oxalidis</name>
    <dbReference type="NCBI Taxonomy" id="944322"/>
    <lineage>
        <taxon>Bacteria</taxon>
        <taxon>Pseudomonadati</taxon>
        <taxon>Pseudomonadota</taxon>
        <taxon>Alphaproteobacteria</taxon>
        <taxon>Hyphomicrobiales</taxon>
        <taxon>Methylobacteriaceae</taxon>
        <taxon>Methylobacterium</taxon>
    </lineage>
</organism>
<proteinExistence type="predicted"/>
<comment type="caution">
    <text evidence="1">The sequence shown here is derived from an EMBL/GenBank/DDBJ whole genome shotgun (WGS) entry which is preliminary data.</text>
</comment>
<keyword evidence="4" id="KW-1185">Reference proteome</keyword>
<protein>
    <submittedName>
        <fullName evidence="1">Uncharacterized protein</fullName>
    </submittedName>
</protein>
<dbReference type="Proteomes" id="UP000321960">
    <property type="component" value="Unassembled WGS sequence"/>
</dbReference>
<reference evidence="1 3" key="3">
    <citation type="submission" date="2019-07" db="EMBL/GenBank/DDBJ databases">
        <title>Whole genome shotgun sequence of Methylobacterium oxalidis NBRC 107715.</title>
        <authorList>
            <person name="Hosoyama A."/>
            <person name="Uohara A."/>
            <person name="Ohji S."/>
            <person name="Ichikawa N."/>
        </authorList>
    </citation>
    <scope>NUCLEOTIDE SEQUENCE [LARGE SCALE GENOMIC DNA]</scope>
    <source>
        <strain evidence="1 3">NBRC 107715</strain>
    </source>
</reference>
<dbReference type="Proteomes" id="UP001156856">
    <property type="component" value="Unassembled WGS sequence"/>
</dbReference>
<evidence type="ECO:0000313" key="2">
    <source>
        <dbReference type="EMBL" id="GLS64594.1"/>
    </source>
</evidence>